<protein>
    <submittedName>
        <fullName evidence="1">Uncharacterized protein</fullName>
    </submittedName>
</protein>
<proteinExistence type="predicted"/>
<reference evidence="1" key="1">
    <citation type="submission" date="2018-02" db="EMBL/GenBank/DDBJ databases">
        <title>Rhizophora mucronata_Transcriptome.</title>
        <authorList>
            <person name="Meera S.P."/>
            <person name="Sreeshan A."/>
            <person name="Augustine A."/>
        </authorList>
    </citation>
    <scope>NUCLEOTIDE SEQUENCE</scope>
    <source>
        <tissue evidence="1">Leaf</tissue>
    </source>
</reference>
<organism evidence="1">
    <name type="scientific">Rhizophora mucronata</name>
    <name type="common">Asiatic mangrove</name>
    <dbReference type="NCBI Taxonomy" id="61149"/>
    <lineage>
        <taxon>Eukaryota</taxon>
        <taxon>Viridiplantae</taxon>
        <taxon>Streptophyta</taxon>
        <taxon>Embryophyta</taxon>
        <taxon>Tracheophyta</taxon>
        <taxon>Spermatophyta</taxon>
        <taxon>Magnoliopsida</taxon>
        <taxon>eudicotyledons</taxon>
        <taxon>Gunneridae</taxon>
        <taxon>Pentapetalae</taxon>
        <taxon>rosids</taxon>
        <taxon>fabids</taxon>
        <taxon>Malpighiales</taxon>
        <taxon>Rhizophoraceae</taxon>
        <taxon>Rhizophora</taxon>
    </lineage>
</organism>
<evidence type="ECO:0000313" key="1">
    <source>
        <dbReference type="EMBL" id="MBX45270.1"/>
    </source>
</evidence>
<dbReference type="EMBL" id="GGEC01064786">
    <property type="protein sequence ID" value="MBX45270.1"/>
    <property type="molecule type" value="Transcribed_RNA"/>
</dbReference>
<accession>A0A2P2NS99</accession>
<sequence length="15" mass="1844">MKPTIIFYFLQNDIT</sequence>
<name>A0A2P2NS99_RHIMU</name>